<dbReference type="PROSITE" id="PS51419">
    <property type="entry name" value="RAB"/>
    <property type="match status" value="1"/>
</dbReference>
<protein>
    <submittedName>
        <fullName evidence="3">Rab family GTPase</fullName>
    </submittedName>
</protein>
<dbReference type="SMART" id="SM00176">
    <property type="entry name" value="RAN"/>
    <property type="match status" value="1"/>
</dbReference>
<keyword evidence="1" id="KW-0547">Nucleotide-binding</keyword>
<dbReference type="EMBL" id="BTGB01000003">
    <property type="protein sequence ID" value="GMM46135.1"/>
    <property type="molecule type" value="Genomic_DNA"/>
</dbReference>
<dbReference type="PROSITE" id="PS51421">
    <property type="entry name" value="RAS"/>
    <property type="match status" value="1"/>
</dbReference>
<evidence type="ECO:0000313" key="4">
    <source>
        <dbReference type="Proteomes" id="UP001378960"/>
    </source>
</evidence>
<dbReference type="SMART" id="SM00174">
    <property type="entry name" value="RHO"/>
    <property type="match status" value="1"/>
</dbReference>
<name>A0AAV5R3W0_PICKL</name>
<dbReference type="CDD" id="cd01860">
    <property type="entry name" value="Rab5_related"/>
    <property type="match status" value="1"/>
</dbReference>
<evidence type="ECO:0000313" key="3">
    <source>
        <dbReference type="EMBL" id="GMM46135.1"/>
    </source>
</evidence>
<evidence type="ECO:0000256" key="1">
    <source>
        <dbReference type="ARBA" id="ARBA00022741"/>
    </source>
</evidence>
<dbReference type="InterPro" id="IPR005225">
    <property type="entry name" value="Small_GTP-bd"/>
</dbReference>
<dbReference type="InterPro" id="IPR027417">
    <property type="entry name" value="P-loop_NTPase"/>
</dbReference>
<dbReference type="Gene3D" id="3.40.50.300">
    <property type="entry name" value="P-loop containing nucleotide triphosphate hydrolases"/>
    <property type="match status" value="1"/>
</dbReference>
<accession>A0AAV5R3W0</accession>
<dbReference type="InterPro" id="IPR001806">
    <property type="entry name" value="Small_GTPase"/>
</dbReference>
<organism evidence="3 4">
    <name type="scientific">Pichia kluyveri</name>
    <name type="common">Yeast</name>
    <dbReference type="NCBI Taxonomy" id="36015"/>
    <lineage>
        <taxon>Eukaryota</taxon>
        <taxon>Fungi</taxon>
        <taxon>Dikarya</taxon>
        <taxon>Ascomycota</taxon>
        <taxon>Saccharomycotina</taxon>
        <taxon>Pichiomycetes</taxon>
        <taxon>Pichiales</taxon>
        <taxon>Pichiaceae</taxon>
        <taxon>Pichia</taxon>
    </lineage>
</organism>
<reference evidence="3 4" key="1">
    <citation type="journal article" date="2023" name="Elife">
        <title>Identification of key yeast species and microbe-microbe interactions impacting larval growth of Drosophila in the wild.</title>
        <authorList>
            <person name="Mure A."/>
            <person name="Sugiura Y."/>
            <person name="Maeda R."/>
            <person name="Honda K."/>
            <person name="Sakurai N."/>
            <person name="Takahashi Y."/>
            <person name="Watada M."/>
            <person name="Katoh T."/>
            <person name="Gotoh A."/>
            <person name="Gotoh Y."/>
            <person name="Taniguchi I."/>
            <person name="Nakamura K."/>
            <person name="Hayashi T."/>
            <person name="Katayama T."/>
            <person name="Uemura T."/>
            <person name="Hattori Y."/>
        </authorList>
    </citation>
    <scope>NUCLEOTIDE SEQUENCE [LARGE SCALE GENOMIC DNA]</scope>
    <source>
        <strain evidence="3 4">PK-24</strain>
    </source>
</reference>
<dbReference type="NCBIfam" id="TIGR00231">
    <property type="entry name" value="small_GTP"/>
    <property type="match status" value="1"/>
</dbReference>
<dbReference type="PRINTS" id="PR00449">
    <property type="entry name" value="RASTRNSFRMNG"/>
</dbReference>
<dbReference type="PANTHER" id="PTHR47978">
    <property type="match status" value="1"/>
</dbReference>
<dbReference type="AlphaFoldDB" id="A0AAV5R3W0"/>
<proteinExistence type="predicted"/>
<dbReference type="SMART" id="SM00173">
    <property type="entry name" value="RAS"/>
    <property type="match status" value="1"/>
</dbReference>
<sequence>MSASNQTSIKLVLLGEAAVGKSSLVLRFVSNDFQENKEPTIGAAFLTQKCTVNDRTIKFEIWDTAGQERFANLAHLYYRNAQAALVVYDVTKPASFIKARHWMKELKEQSTKNITIALIGNKYDLIMDETSGEEIDGARKVSIEEGKQLADEEGAVFFETSAKTSYNVNEVFMNIAETILEKMDNAKPDENPVAQTQNNNRIDLTAPSQNNINDNGCAC</sequence>
<dbReference type="Proteomes" id="UP001378960">
    <property type="component" value="Unassembled WGS sequence"/>
</dbReference>
<gene>
    <name evidence="3" type="ORF">DAPK24_027100</name>
</gene>
<dbReference type="Pfam" id="PF00071">
    <property type="entry name" value="Ras"/>
    <property type="match status" value="1"/>
</dbReference>
<feature type="region of interest" description="Disordered" evidence="2">
    <location>
        <begin position="187"/>
        <end position="219"/>
    </location>
</feature>
<feature type="compositionally biased region" description="Polar residues" evidence="2">
    <location>
        <begin position="193"/>
        <end position="219"/>
    </location>
</feature>
<dbReference type="GO" id="GO:0003924">
    <property type="term" value="F:GTPase activity"/>
    <property type="evidence" value="ECO:0007669"/>
    <property type="project" value="InterPro"/>
</dbReference>
<comment type="caution">
    <text evidence="3">The sequence shown here is derived from an EMBL/GenBank/DDBJ whole genome shotgun (WGS) entry which is preliminary data.</text>
</comment>
<dbReference type="FunFam" id="3.40.50.300:FF:000823">
    <property type="entry name" value="Small GTPase RAB, putative"/>
    <property type="match status" value="1"/>
</dbReference>
<keyword evidence="4" id="KW-1185">Reference proteome</keyword>
<dbReference type="SMART" id="SM00175">
    <property type="entry name" value="RAB"/>
    <property type="match status" value="1"/>
</dbReference>
<dbReference type="SUPFAM" id="SSF52540">
    <property type="entry name" value="P-loop containing nucleoside triphosphate hydrolases"/>
    <property type="match status" value="1"/>
</dbReference>
<dbReference type="PROSITE" id="PS51420">
    <property type="entry name" value="RHO"/>
    <property type="match status" value="1"/>
</dbReference>
<dbReference type="GO" id="GO:0005525">
    <property type="term" value="F:GTP binding"/>
    <property type="evidence" value="ECO:0007669"/>
    <property type="project" value="InterPro"/>
</dbReference>
<evidence type="ECO:0000256" key="2">
    <source>
        <dbReference type="SAM" id="MobiDB-lite"/>
    </source>
</evidence>